<sequence>WVAWKLVPISSSLWAEGEVHPGQVASPSQRNTDTHRTTNHAQRNLERPIESCFQTVGGLWDFWVFFLMTLIIYIMKFCCFAFSCPNFFLRERFLFQLFLIFLSLFKLLVHHCELFFIFSLS</sequence>
<evidence type="ECO:0000256" key="1">
    <source>
        <dbReference type="SAM" id="MobiDB-lite"/>
    </source>
</evidence>
<reference evidence="3 4" key="1">
    <citation type="submission" date="2021-07" db="EMBL/GenBank/DDBJ databases">
        <authorList>
            <person name="Palmer J.M."/>
        </authorList>
    </citation>
    <scope>NUCLEOTIDE SEQUENCE [LARGE SCALE GENOMIC DNA]</scope>
    <source>
        <strain evidence="3 4">AT_MEX2019</strain>
        <tissue evidence="3">Muscle</tissue>
    </source>
</reference>
<name>A0ABU7A843_9TELE</name>
<keyword evidence="4" id="KW-1185">Reference proteome</keyword>
<evidence type="ECO:0000313" key="3">
    <source>
        <dbReference type="EMBL" id="MED6234138.1"/>
    </source>
</evidence>
<evidence type="ECO:0000313" key="4">
    <source>
        <dbReference type="Proteomes" id="UP001345963"/>
    </source>
</evidence>
<feature type="transmembrane region" description="Helical" evidence="2">
    <location>
        <begin position="62"/>
        <end position="82"/>
    </location>
</feature>
<dbReference type="EMBL" id="JAHUTI010005094">
    <property type="protein sequence ID" value="MED6234138.1"/>
    <property type="molecule type" value="Genomic_DNA"/>
</dbReference>
<proteinExistence type="predicted"/>
<keyword evidence="2" id="KW-0472">Membrane</keyword>
<keyword evidence="2" id="KW-1133">Transmembrane helix</keyword>
<organism evidence="3 4">
    <name type="scientific">Ataeniobius toweri</name>
    <dbReference type="NCBI Taxonomy" id="208326"/>
    <lineage>
        <taxon>Eukaryota</taxon>
        <taxon>Metazoa</taxon>
        <taxon>Chordata</taxon>
        <taxon>Craniata</taxon>
        <taxon>Vertebrata</taxon>
        <taxon>Euteleostomi</taxon>
        <taxon>Actinopterygii</taxon>
        <taxon>Neopterygii</taxon>
        <taxon>Teleostei</taxon>
        <taxon>Neoteleostei</taxon>
        <taxon>Acanthomorphata</taxon>
        <taxon>Ovalentaria</taxon>
        <taxon>Atherinomorphae</taxon>
        <taxon>Cyprinodontiformes</taxon>
        <taxon>Goodeidae</taxon>
        <taxon>Ataeniobius</taxon>
    </lineage>
</organism>
<evidence type="ECO:0000256" key="2">
    <source>
        <dbReference type="SAM" id="Phobius"/>
    </source>
</evidence>
<protein>
    <submittedName>
        <fullName evidence="3">Uncharacterized protein</fullName>
    </submittedName>
</protein>
<dbReference type="Proteomes" id="UP001345963">
    <property type="component" value="Unassembled WGS sequence"/>
</dbReference>
<gene>
    <name evidence="3" type="ORF">ATANTOWER_023047</name>
</gene>
<feature type="transmembrane region" description="Helical" evidence="2">
    <location>
        <begin position="94"/>
        <end position="118"/>
    </location>
</feature>
<comment type="caution">
    <text evidence="3">The sequence shown here is derived from an EMBL/GenBank/DDBJ whole genome shotgun (WGS) entry which is preliminary data.</text>
</comment>
<feature type="region of interest" description="Disordered" evidence="1">
    <location>
        <begin position="21"/>
        <end position="40"/>
    </location>
</feature>
<feature type="non-terminal residue" evidence="3">
    <location>
        <position position="1"/>
    </location>
</feature>
<keyword evidence="2" id="KW-0812">Transmembrane</keyword>
<accession>A0ABU7A843</accession>